<feature type="chain" id="PRO_5017029944" description="BZIP transcription factor" evidence="1">
    <location>
        <begin position="20"/>
        <end position="309"/>
    </location>
</feature>
<reference evidence="2 3" key="1">
    <citation type="submission" date="2018-07" db="EMBL/GenBank/DDBJ databases">
        <title>Complete genome sequence of Flavobacterium arcticum type strain SM1502T.</title>
        <authorList>
            <person name="Li Y."/>
            <person name="Li D.-D."/>
        </authorList>
    </citation>
    <scope>NUCLEOTIDE SEQUENCE [LARGE SCALE GENOMIC DNA]</scope>
    <source>
        <strain evidence="2 3">SM1502</strain>
    </source>
</reference>
<dbReference type="AlphaFoldDB" id="A0A345HED3"/>
<dbReference type="OrthoDB" id="9808753at2"/>
<feature type="signal peptide" evidence="1">
    <location>
        <begin position="1"/>
        <end position="19"/>
    </location>
</feature>
<proteinExistence type="predicted"/>
<keyword evidence="1" id="KW-0732">Signal</keyword>
<gene>
    <name evidence="2" type="ORF">DVK85_12175</name>
</gene>
<dbReference type="Proteomes" id="UP000253951">
    <property type="component" value="Chromosome"/>
</dbReference>
<sequence>MKKAFIAAMLLAGTGVLCAQNIYNTNGSLTSNRTIRMGGYNLYFQPLTGGLFVTGSNGNVGVNTTNPSEKLDVIGNIKGNIGVFQGNFPTPTQTATFASWDEMHSKSRVIAGGALLNSERGSRTFGFYDYPKSNVLPNGAVFLTVQDRNFMSRYRFWADNSAGSYMNIYDSSQQVNFTLTDDGSNNITLSLPKENSFLGIGTTSFTDGTDVYKLSVNGNVRAHRVKVYTTWADYVFEEGYKLPTLQEVEKYISEKGHLIDIPSAAEVEKNGIELGEMNKLLLQKIEELTLYTIELNKQVQELKSQINKQ</sequence>
<evidence type="ECO:0008006" key="4">
    <source>
        <dbReference type="Google" id="ProtNLM"/>
    </source>
</evidence>
<name>A0A345HED3_9FLAO</name>
<protein>
    <recommendedName>
        <fullName evidence="4">BZIP transcription factor</fullName>
    </recommendedName>
</protein>
<dbReference type="RefSeq" id="WP_114678701.1">
    <property type="nucleotide sequence ID" value="NZ_CP031188.1"/>
</dbReference>
<evidence type="ECO:0000313" key="3">
    <source>
        <dbReference type="Proteomes" id="UP000253951"/>
    </source>
</evidence>
<keyword evidence="3" id="KW-1185">Reference proteome</keyword>
<evidence type="ECO:0000256" key="1">
    <source>
        <dbReference type="SAM" id="SignalP"/>
    </source>
</evidence>
<evidence type="ECO:0000313" key="2">
    <source>
        <dbReference type="EMBL" id="AXG74943.1"/>
    </source>
</evidence>
<organism evidence="2 3">
    <name type="scientific">Flavobacterium arcticum</name>
    <dbReference type="NCBI Taxonomy" id="1784713"/>
    <lineage>
        <taxon>Bacteria</taxon>
        <taxon>Pseudomonadati</taxon>
        <taxon>Bacteroidota</taxon>
        <taxon>Flavobacteriia</taxon>
        <taxon>Flavobacteriales</taxon>
        <taxon>Flavobacteriaceae</taxon>
        <taxon>Flavobacterium</taxon>
    </lineage>
</organism>
<accession>A0A345HED3</accession>
<dbReference type="KEGG" id="fat:DVK85_12175"/>
<dbReference type="EMBL" id="CP031188">
    <property type="protein sequence ID" value="AXG74943.1"/>
    <property type="molecule type" value="Genomic_DNA"/>
</dbReference>